<protein>
    <submittedName>
        <fullName evidence="1">Uncharacterized protein</fullName>
    </submittedName>
</protein>
<gene>
    <name evidence="1" type="ORF">DEO72_LG3g86</name>
</gene>
<proteinExistence type="predicted"/>
<keyword evidence="2" id="KW-1185">Reference proteome</keyword>
<sequence length="149" mass="16232">MKPTILPRVPKFATLHCSPSSLSEHFVRGGGILVFVFSCGGVCGRIARNSGLKFCFERRWRCWISRSLGSTGSWWFVVVAFRPCSGSMGLSVTVGCSFNAGEGLAATAFVDDLDGEDERSNANGGTSKVTLWLWVLREPRQKSTPYGFG</sequence>
<dbReference type="AlphaFoldDB" id="A0A4D6LAG9"/>
<organism evidence="1 2">
    <name type="scientific">Vigna unguiculata</name>
    <name type="common">Cowpea</name>
    <dbReference type="NCBI Taxonomy" id="3917"/>
    <lineage>
        <taxon>Eukaryota</taxon>
        <taxon>Viridiplantae</taxon>
        <taxon>Streptophyta</taxon>
        <taxon>Embryophyta</taxon>
        <taxon>Tracheophyta</taxon>
        <taxon>Spermatophyta</taxon>
        <taxon>Magnoliopsida</taxon>
        <taxon>eudicotyledons</taxon>
        <taxon>Gunneridae</taxon>
        <taxon>Pentapetalae</taxon>
        <taxon>rosids</taxon>
        <taxon>fabids</taxon>
        <taxon>Fabales</taxon>
        <taxon>Fabaceae</taxon>
        <taxon>Papilionoideae</taxon>
        <taxon>50 kb inversion clade</taxon>
        <taxon>NPAAA clade</taxon>
        <taxon>indigoferoid/millettioid clade</taxon>
        <taxon>Phaseoleae</taxon>
        <taxon>Vigna</taxon>
    </lineage>
</organism>
<accession>A0A4D6LAG9</accession>
<reference evidence="1 2" key="1">
    <citation type="submission" date="2019-04" db="EMBL/GenBank/DDBJ databases">
        <title>An improved genome assembly and genetic linkage map for asparagus bean, Vigna unguiculata ssp. sesquipedialis.</title>
        <authorList>
            <person name="Xia Q."/>
            <person name="Zhang R."/>
            <person name="Dong Y."/>
        </authorList>
    </citation>
    <scope>NUCLEOTIDE SEQUENCE [LARGE SCALE GENOMIC DNA]</scope>
    <source>
        <tissue evidence="1">Leaf</tissue>
    </source>
</reference>
<name>A0A4D6LAG9_VIGUN</name>
<dbReference type="Proteomes" id="UP000501690">
    <property type="component" value="Linkage Group LG3"/>
</dbReference>
<dbReference type="EMBL" id="CP039347">
    <property type="protein sequence ID" value="QCD85567.1"/>
    <property type="molecule type" value="Genomic_DNA"/>
</dbReference>
<evidence type="ECO:0000313" key="2">
    <source>
        <dbReference type="Proteomes" id="UP000501690"/>
    </source>
</evidence>
<evidence type="ECO:0000313" key="1">
    <source>
        <dbReference type="EMBL" id="QCD85567.1"/>
    </source>
</evidence>